<dbReference type="EMBL" id="CDMZ01000361">
    <property type="protein sequence ID" value="CEM12652.1"/>
    <property type="molecule type" value="Genomic_DNA"/>
</dbReference>
<dbReference type="VEuPathDB" id="CryptoDB:Cvel_16935"/>
<gene>
    <name evidence="2" type="ORF">Cvel_16935</name>
</gene>
<accession>A0A0G4FHU8</accession>
<organism evidence="2">
    <name type="scientific">Chromera velia CCMP2878</name>
    <dbReference type="NCBI Taxonomy" id="1169474"/>
    <lineage>
        <taxon>Eukaryota</taxon>
        <taxon>Sar</taxon>
        <taxon>Alveolata</taxon>
        <taxon>Colpodellida</taxon>
        <taxon>Chromeraceae</taxon>
        <taxon>Chromera</taxon>
    </lineage>
</organism>
<sequence>MLGCTCCSGPPKKQPEISVARPAKSLGVSNLPEAVKPEELAPNVDASPPHFESLEVESPDQRTLEAAVESPYFAVEQKAMEGLQPEEEEEGDMDLVSFTRKLSAQAPRTKSLKRDKAKEVVKAAWKCYVREMEAGITLPVISGGQVTNSLVQLVGNKKQLKVDGTSFDLTTISQTVKAGAEIVTTFSPSIGLSDLEAECACALSFSNGTAVGFMFKDPETTHRFASCLKINRHLLQGGGEE</sequence>
<name>A0A0G4FHU8_9ALVE</name>
<dbReference type="AlphaFoldDB" id="A0A0G4FHU8"/>
<evidence type="ECO:0000256" key="1">
    <source>
        <dbReference type="SAM" id="MobiDB-lite"/>
    </source>
</evidence>
<evidence type="ECO:0000313" key="2">
    <source>
        <dbReference type="EMBL" id="CEM12652.1"/>
    </source>
</evidence>
<feature type="region of interest" description="Disordered" evidence="1">
    <location>
        <begin position="1"/>
        <end position="62"/>
    </location>
</feature>
<protein>
    <submittedName>
        <fullName evidence="2">Uncharacterized protein</fullName>
    </submittedName>
</protein>
<reference evidence="2" key="1">
    <citation type="submission" date="2014-11" db="EMBL/GenBank/DDBJ databases">
        <authorList>
            <person name="Otto D Thomas"/>
            <person name="Naeem Raeece"/>
        </authorList>
    </citation>
    <scope>NUCLEOTIDE SEQUENCE</scope>
</reference>
<proteinExistence type="predicted"/>